<keyword evidence="3" id="KW-0862">Zinc</keyword>
<feature type="coiled-coil region" evidence="6">
    <location>
        <begin position="189"/>
        <end position="216"/>
    </location>
</feature>
<dbReference type="AlphaFoldDB" id="A0A3L8E447"/>
<evidence type="ECO:0000256" key="2">
    <source>
        <dbReference type="ARBA" id="ARBA00022771"/>
    </source>
</evidence>
<feature type="domain" description="THAP-type" evidence="7">
    <location>
        <begin position="1"/>
        <end position="91"/>
    </location>
</feature>
<dbReference type="SUPFAM" id="SSF57716">
    <property type="entry name" value="Glucocorticoid receptor-like (DNA-binding domain)"/>
    <property type="match status" value="1"/>
</dbReference>
<dbReference type="SMART" id="SM00980">
    <property type="entry name" value="THAP"/>
    <property type="match status" value="1"/>
</dbReference>
<keyword evidence="1" id="KW-0479">Metal-binding</keyword>
<dbReference type="InterPro" id="IPR052224">
    <property type="entry name" value="THAP_domain_protein"/>
</dbReference>
<evidence type="ECO:0000313" key="8">
    <source>
        <dbReference type="EMBL" id="RLU27009.1"/>
    </source>
</evidence>
<dbReference type="SMART" id="SM00692">
    <property type="entry name" value="DM3"/>
    <property type="match status" value="1"/>
</dbReference>
<evidence type="ECO:0000259" key="7">
    <source>
        <dbReference type="PROSITE" id="PS50950"/>
    </source>
</evidence>
<dbReference type="GO" id="GO:0008270">
    <property type="term" value="F:zinc ion binding"/>
    <property type="evidence" value="ECO:0007669"/>
    <property type="project" value="UniProtKB-KW"/>
</dbReference>
<accession>A0A3L8E447</accession>
<dbReference type="PANTHER" id="PTHR46927">
    <property type="entry name" value="AGAP005574-PA"/>
    <property type="match status" value="1"/>
</dbReference>
<organism evidence="8">
    <name type="scientific">Ooceraea biroi</name>
    <name type="common">Clonal raider ant</name>
    <name type="synonym">Cerapachys biroi</name>
    <dbReference type="NCBI Taxonomy" id="2015173"/>
    <lineage>
        <taxon>Eukaryota</taxon>
        <taxon>Metazoa</taxon>
        <taxon>Ecdysozoa</taxon>
        <taxon>Arthropoda</taxon>
        <taxon>Hexapoda</taxon>
        <taxon>Insecta</taxon>
        <taxon>Pterygota</taxon>
        <taxon>Neoptera</taxon>
        <taxon>Endopterygota</taxon>
        <taxon>Hymenoptera</taxon>
        <taxon>Apocrita</taxon>
        <taxon>Aculeata</taxon>
        <taxon>Formicoidea</taxon>
        <taxon>Formicidae</taxon>
        <taxon>Dorylinae</taxon>
        <taxon>Ooceraea</taxon>
    </lineage>
</organism>
<proteinExistence type="predicted"/>
<name>A0A3L8E447_OOCBI</name>
<keyword evidence="4 5" id="KW-0238">DNA-binding</keyword>
<evidence type="ECO:0000256" key="4">
    <source>
        <dbReference type="ARBA" id="ARBA00023125"/>
    </source>
</evidence>
<dbReference type="PANTHER" id="PTHR46927:SF3">
    <property type="entry name" value="THAP-TYPE DOMAIN-CONTAINING PROTEIN"/>
    <property type="match status" value="1"/>
</dbReference>
<evidence type="ECO:0000256" key="5">
    <source>
        <dbReference type="PROSITE-ProRule" id="PRU00309"/>
    </source>
</evidence>
<keyword evidence="6" id="KW-0175">Coiled coil</keyword>
<dbReference type="GO" id="GO:0003677">
    <property type="term" value="F:DNA binding"/>
    <property type="evidence" value="ECO:0007669"/>
    <property type="project" value="UniProtKB-UniRule"/>
</dbReference>
<evidence type="ECO:0000256" key="3">
    <source>
        <dbReference type="ARBA" id="ARBA00022833"/>
    </source>
</evidence>
<evidence type="ECO:0000256" key="1">
    <source>
        <dbReference type="ARBA" id="ARBA00022723"/>
    </source>
</evidence>
<gene>
    <name evidence="8" type="ORF">DMN91_000808</name>
</gene>
<keyword evidence="2 5" id="KW-0863">Zinc-finger</keyword>
<dbReference type="Proteomes" id="UP000279307">
    <property type="component" value="Chromosome 1"/>
</dbReference>
<evidence type="ECO:0000256" key="6">
    <source>
        <dbReference type="SAM" id="Coils"/>
    </source>
</evidence>
<dbReference type="EMBL" id="QOIP01000001">
    <property type="protein sequence ID" value="RLU27009.1"/>
    <property type="molecule type" value="Genomic_DNA"/>
</dbReference>
<reference evidence="8" key="1">
    <citation type="journal article" date="2018" name="Genome Res.">
        <title>The genomic architecture and molecular evolution of ant odorant receptors.</title>
        <authorList>
            <person name="McKenzie S.K."/>
            <person name="Kronauer D.J.C."/>
        </authorList>
    </citation>
    <scope>NUCLEOTIDE SEQUENCE [LARGE SCALE GENOMIC DNA]</scope>
    <source>
        <strain evidence="8">Clonal line C1</strain>
    </source>
</reference>
<reference evidence="8" key="2">
    <citation type="submission" date="2018-07" db="EMBL/GenBank/DDBJ databases">
        <authorList>
            <person name="Mckenzie S.K."/>
            <person name="Kronauer D.J.C."/>
        </authorList>
    </citation>
    <scope>NUCLEOTIDE SEQUENCE</scope>
    <source>
        <strain evidence="8">Clonal line C1</strain>
    </source>
</reference>
<dbReference type="Pfam" id="PF05485">
    <property type="entry name" value="THAP"/>
    <property type="match status" value="1"/>
</dbReference>
<dbReference type="PROSITE" id="PS50950">
    <property type="entry name" value="ZF_THAP"/>
    <property type="match status" value="1"/>
</dbReference>
<protein>
    <recommendedName>
        <fullName evidence="7">THAP-type domain-containing protein</fullName>
    </recommendedName>
</protein>
<sequence length="238" mass="27059">MVRYCCIKSCTTTRYKAKRGIQKSSVPLYTLPSNPEMREKWMQALTLNGQESTSKLSKTAVICAKHFGEQCFEKIGLSCVRLKPHSIPTIFSHTKIELTDHYDEDSMQEQSLEMMDVLSTPNELPVETVNVSHDTIVTPSSEITSTPQKTTIRYSGDISDELLEVMSPTRLREAIRLLGEACKKKDRKIKRLQSLQNRQKKKMESLDALLSDLRKKDLLSSSTCDIMQAKKLQTKISL</sequence>
<comment type="caution">
    <text evidence="8">The sequence shown here is derived from an EMBL/GenBank/DDBJ whole genome shotgun (WGS) entry which is preliminary data.</text>
</comment>
<dbReference type="InterPro" id="IPR006612">
    <property type="entry name" value="THAP_Znf"/>
</dbReference>